<comment type="subcellular location">
    <subcellularLocation>
        <location evidence="1">Cell membrane</location>
        <topology evidence="1">Multi-pass membrane protein</topology>
    </subcellularLocation>
</comment>
<dbReference type="PANTHER" id="PTHR39087:SF2">
    <property type="entry name" value="UPF0104 MEMBRANE PROTEIN MJ1595"/>
    <property type="match status" value="1"/>
</dbReference>
<proteinExistence type="predicted"/>
<evidence type="ECO:0000256" key="3">
    <source>
        <dbReference type="ARBA" id="ARBA00022692"/>
    </source>
</evidence>
<keyword evidence="2" id="KW-1003">Cell membrane</keyword>
<evidence type="ECO:0000256" key="6">
    <source>
        <dbReference type="SAM" id="MobiDB-lite"/>
    </source>
</evidence>
<dbReference type="EMBL" id="DVGB01000030">
    <property type="protein sequence ID" value="HIR01103.1"/>
    <property type="molecule type" value="Genomic_DNA"/>
</dbReference>
<evidence type="ECO:0000256" key="4">
    <source>
        <dbReference type="ARBA" id="ARBA00022989"/>
    </source>
</evidence>
<feature type="transmembrane region" description="Helical" evidence="7">
    <location>
        <begin position="125"/>
        <end position="146"/>
    </location>
</feature>
<reference evidence="8" key="2">
    <citation type="journal article" date="2021" name="PeerJ">
        <title>Extensive microbial diversity within the chicken gut microbiome revealed by metagenomics and culture.</title>
        <authorList>
            <person name="Gilroy R."/>
            <person name="Ravi A."/>
            <person name="Getino M."/>
            <person name="Pursley I."/>
            <person name="Horton D.L."/>
            <person name="Alikhan N.F."/>
            <person name="Baker D."/>
            <person name="Gharbi K."/>
            <person name="Hall N."/>
            <person name="Watson M."/>
            <person name="Adriaenssens E.M."/>
            <person name="Foster-Nyarko E."/>
            <person name="Jarju S."/>
            <person name="Secka A."/>
            <person name="Antonio M."/>
            <person name="Oren A."/>
            <person name="Chaudhuri R.R."/>
            <person name="La Ragione R."/>
            <person name="Hildebrand F."/>
            <person name="Pallen M.J."/>
        </authorList>
    </citation>
    <scope>NUCLEOTIDE SEQUENCE</scope>
    <source>
        <strain evidence="8">ChiGjej1B1-2707</strain>
    </source>
</reference>
<dbReference type="AlphaFoldDB" id="A0A9D0ZZY7"/>
<feature type="compositionally biased region" description="Basic residues" evidence="6">
    <location>
        <begin position="441"/>
        <end position="457"/>
    </location>
</feature>
<keyword evidence="4 7" id="KW-1133">Transmembrane helix</keyword>
<dbReference type="PANTHER" id="PTHR39087">
    <property type="entry name" value="UPF0104 MEMBRANE PROTEIN MJ1595"/>
    <property type="match status" value="1"/>
</dbReference>
<evidence type="ECO:0000256" key="5">
    <source>
        <dbReference type="ARBA" id="ARBA00023136"/>
    </source>
</evidence>
<dbReference type="InterPro" id="IPR022791">
    <property type="entry name" value="L-PG_synthase/AglD"/>
</dbReference>
<gene>
    <name evidence="8" type="ORF">IAA69_02395</name>
</gene>
<feature type="transmembrane region" description="Helical" evidence="7">
    <location>
        <begin position="307"/>
        <end position="325"/>
    </location>
</feature>
<name>A0A9D0ZZY7_9ACTN</name>
<reference evidence="8" key="1">
    <citation type="submission" date="2020-10" db="EMBL/GenBank/DDBJ databases">
        <authorList>
            <person name="Gilroy R."/>
        </authorList>
    </citation>
    <scope>NUCLEOTIDE SEQUENCE</scope>
    <source>
        <strain evidence="8">ChiGjej1B1-2707</strain>
    </source>
</reference>
<sequence>MKLNIRNLFAGLVIIIVLAFVLFRGDQLVELVETMKQGSPAFMAIAILTQLGKYVSQSFAYSFAFKAVGEHMAPRNTLPLVFGTFFMNTIAPSLNLAGTTLVVDDARRRGIPAGKATSAALLMQITIDSGFAIIMLTGFLVLAITVGLDPVWVLPGLLVLAIVSVMVFIMVMGRKRPQVMIRLLSKVDRLINRILLRLGKASLKPWVERTVGSFSEAAGLIAHQPKTTAKAFGCSVFASICELSCFCLVGIGFGVFSPEALVCGYVVATLFAMVSITPQGVGVVEAAVTVAFTSFGEAASAGLSIALVYRGIVFWMPFIIGAILIQTTKTFRGAGKKKEPAAGSEANEGLRGDTPDGPDAAESSTLRTKVYEHSPDFAQAAVEQFVTLDEEAEAAALVDAARERGVSFEVSTVPGEQSGLQGEPSRESGSRVRQRGAAAYRAKRDRRSVHIRRVPRS</sequence>
<organism evidence="8 9">
    <name type="scientific">Candidatus Aveggerthella stercoripullorum</name>
    <dbReference type="NCBI Taxonomy" id="2840688"/>
    <lineage>
        <taxon>Bacteria</taxon>
        <taxon>Bacillati</taxon>
        <taxon>Actinomycetota</taxon>
        <taxon>Coriobacteriia</taxon>
        <taxon>Eggerthellales</taxon>
        <taxon>Eggerthellaceae</taxon>
        <taxon>Eggerthellaceae incertae sedis</taxon>
        <taxon>Candidatus Aveggerthella</taxon>
    </lineage>
</organism>
<evidence type="ECO:0000256" key="2">
    <source>
        <dbReference type="ARBA" id="ARBA00022475"/>
    </source>
</evidence>
<dbReference type="NCBIfam" id="TIGR00374">
    <property type="entry name" value="flippase-like domain"/>
    <property type="match status" value="1"/>
</dbReference>
<dbReference type="Proteomes" id="UP000824261">
    <property type="component" value="Unassembled WGS sequence"/>
</dbReference>
<feature type="transmembrane region" description="Helical" evidence="7">
    <location>
        <begin position="231"/>
        <end position="253"/>
    </location>
</feature>
<feature type="transmembrane region" description="Helical" evidence="7">
    <location>
        <begin position="265"/>
        <end position="295"/>
    </location>
</feature>
<evidence type="ECO:0000313" key="8">
    <source>
        <dbReference type="EMBL" id="HIR01103.1"/>
    </source>
</evidence>
<evidence type="ECO:0000256" key="1">
    <source>
        <dbReference type="ARBA" id="ARBA00004651"/>
    </source>
</evidence>
<evidence type="ECO:0000313" key="9">
    <source>
        <dbReference type="Proteomes" id="UP000824261"/>
    </source>
</evidence>
<accession>A0A9D0ZZY7</accession>
<protein>
    <submittedName>
        <fullName evidence="8">Flippase-like domain-containing protein</fullName>
    </submittedName>
</protein>
<keyword evidence="3 7" id="KW-0812">Transmembrane</keyword>
<feature type="transmembrane region" description="Helical" evidence="7">
    <location>
        <begin position="80"/>
        <end position="104"/>
    </location>
</feature>
<feature type="region of interest" description="Disordered" evidence="6">
    <location>
        <begin position="409"/>
        <end position="457"/>
    </location>
</feature>
<evidence type="ECO:0000256" key="7">
    <source>
        <dbReference type="SAM" id="Phobius"/>
    </source>
</evidence>
<dbReference type="Pfam" id="PF03706">
    <property type="entry name" value="LPG_synthase_TM"/>
    <property type="match status" value="1"/>
</dbReference>
<feature type="region of interest" description="Disordered" evidence="6">
    <location>
        <begin position="335"/>
        <end position="366"/>
    </location>
</feature>
<keyword evidence="5 7" id="KW-0472">Membrane</keyword>
<dbReference type="GO" id="GO:0005886">
    <property type="term" value="C:plasma membrane"/>
    <property type="evidence" value="ECO:0007669"/>
    <property type="project" value="UniProtKB-SubCell"/>
</dbReference>
<feature type="transmembrane region" description="Helical" evidence="7">
    <location>
        <begin position="152"/>
        <end position="172"/>
    </location>
</feature>
<comment type="caution">
    <text evidence="8">The sequence shown here is derived from an EMBL/GenBank/DDBJ whole genome shotgun (WGS) entry which is preliminary data.</text>
</comment>
<feature type="transmembrane region" description="Helical" evidence="7">
    <location>
        <begin position="7"/>
        <end position="25"/>
    </location>
</feature>